<dbReference type="CDD" id="cd00609">
    <property type="entry name" value="AAT_like"/>
    <property type="match status" value="1"/>
</dbReference>
<keyword evidence="3 5" id="KW-0032">Aminotransferase</keyword>
<comment type="similarity">
    <text evidence="3">Belongs to the class-I pyridoxal-phosphate-dependent aminotransferase family.</text>
</comment>
<name>A0A3P3RI99_9EURY</name>
<evidence type="ECO:0000313" key="5">
    <source>
        <dbReference type="EMBL" id="RRJ32500.1"/>
    </source>
</evidence>
<reference evidence="5 6" key="1">
    <citation type="submission" date="2018-11" db="EMBL/GenBank/DDBJ databases">
        <title>Taxonoimc description of Halomarina strain SPP-AMP-1.</title>
        <authorList>
            <person name="Pal Y."/>
            <person name="Srinivasana K."/>
            <person name="Verma A."/>
            <person name="Kumar P."/>
        </authorList>
    </citation>
    <scope>NUCLEOTIDE SEQUENCE [LARGE SCALE GENOMIC DNA]</scope>
    <source>
        <strain evidence="5 6">SPP-AMP-1</strain>
    </source>
</reference>
<dbReference type="EC" id="2.6.1.-" evidence="3"/>
<dbReference type="EMBL" id="RRCH01000008">
    <property type="protein sequence ID" value="RRJ32500.1"/>
    <property type="molecule type" value="Genomic_DNA"/>
</dbReference>
<evidence type="ECO:0000256" key="1">
    <source>
        <dbReference type="ARBA" id="ARBA00001933"/>
    </source>
</evidence>
<dbReference type="InterPro" id="IPR004838">
    <property type="entry name" value="NHTrfase_class1_PyrdxlP-BS"/>
</dbReference>
<evidence type="ECO:0000313" key="6">
    <source>
        <dbReference type="Proteomes" id="UP000282322"/>
    </source>
</evidence>
<sequence length="335" mass="35831">MEPDAVGSVDRVEHGSDTAVRYDFSANCNPRIPDGTRDVYRAAFERARSYPGGYDAFRRAAAAFVGCAPQQVIPTAGGMAAIRLTIETTVTASSSVLVPTPSFGEYAREVHLQDATPVFVPFEELLTSDPGDHALVVVPTPNNPTGGLPGRDELLAFVDRCRSAGTVVLVDEAFLGFTDQSSLAGTPGVVVARSLTKLFGLPGLRMGYAVATGGMNEQLHNAVEPWAMGVPSAAVGAHCLAASEFVTRTRERVRRERKRLTEALSVRFEVAPSRAPFLLVDVGDDPGPDSIRRSLRAAGIAVRDGTTFRGLDTHIRIAVRTSEENTRLIDALLDV</sequence>
<keyword evidence="6" id="KW-1185">Reference proteome</keyword>
<keyword evidence="3" id="KW-0808">Transferase</keyword>
<dbReference type="AlphaFoldDB" id="A0A3P3RI99"/>
<dbReference type="GO" id="GO:0008483">
    <property type="term" value="F:transaminase activity"/>
    <property type="evidence" value="ECO:0007669"/>
    <property type="project" value="UniProtKB-KW"/>
</dbReference>
<accession>A0A3P3RI99</accession>
<evidence type="ECO:0000256" key="3">
    <source>
        <dbReference type="RuleBase" id="RU000481"/>
    </source>
</evidence>
<dbReference type="PANTHER" id="PTHR42885:SF1">
    <property type="entry name" value="THREONINE-PHOSPHATE DECARBOXYLASE"/>
    <property type="match status" value="1"/>
</dbReference>
<evidence type="ECO:0000259" key="4">
    <source>
        <dbReference type="Pfam" id="PF00155"/>
    </source>
</evidence>
<proteinExistence type="inferred from homology"/>
<dbReference type="RefSeq" id="WP_124953959.1">
    <property type="nucleotide sequence ID" value="NZ_RRCH01000008.1"/>
</dbReference>
<dbReference type="GO" id="GO:0030170">
    <property type="term" value="F:pyridoxal phosphate binding"/>
    <property type="evidence" value="ECO:0007669"/>
    <property type="project" value="InterPro"/>
</dbReference>
<dbReference type="InterPro" id="IPR015422">
    <property type="entry name" value="PyrdxlP-dep_Trfase_small"/>
</dbReference>
<dbReference type="PANTHER" id="PTHR42885">
    <property type="entry name" value="HISTIDINOL-PHOSPHATE AMINOTRANSFERASE-RELATED"/>
    <property type="match status" value="1"/>
</dbReference>
<dbReference type="PROSITE" id="PS00105">
    <property type="entry name" value="AA_TRANSFER_CLASS_1"/>
    <property type="match status" value="1"/>
</dbReference>
<dbReference type="Gene3D" id="3.90.1150.10">
    <property type="entry name" value="Aspartate Aminotransferase, domain 1"/>
    <property type="match status" value="1"/>
</dbReference>
<comment type="caution">
    <text evidence="5">The sequence shown here is derived from an EMBL/GenBank/DDBJ whole genome shotgun (WGS) entry which is preliminary data.</text>
</comment>
<gene>
    <name evidence="5" type="ORF">EIK79_04550</name>
</gene>
<dbReference type="Pfam" id="PF00155">
    <property type="entry name" value="Aminotran_1_2"/>
    <property type="match status" value="1"/>
</dbReference>
<dbReference type="InterPro" id="IPR015424">
    <property type="entry name" value="PyrdxlP-dep_Trfase"/>
</dbReference>
<dbReference type="InterPro" id="IPR015421">
    <property type="entry name" value="PyrdxlP-dep_Trfase_major"/>
</dbReference>
<comment type="cofactor">
    <cofactor evidence="1 3">
        <name>pyridoxal 5'-phosphate</name>
        <dbReference type="ChEBI" id="CHEBI:597326"/>
    </cofactor>
</comment>
<evidence type="ECO:0000256" key="2">
    <source>
        <dbReference type="ARBA" id="ARBA00022898"/>
    </source>
</evidence>
<dbReference type="InterPro" id="IPR004839">
    <property type="entry name" value="Aminotransferase_I/II_large"/>
</dbReference>
<dbReference type="SUPFAM" id="SSF53383">
    <property type="entry name" value="PLP-dependent transferases"/>
    <property type="match status" value="1"/>
</dbReference>
<keyword evidence="2" id="KW-0663">Pyridoxal phosphate</keyword>
<protein>
    <recommendedName>
        <fullName evidence="3">Aminotransferase</fullName>
        <ecNumber evidence="3">2.6.1.-</ecNumber>
    </recommendedName>
</protein>
<organism evidence="5 6">
    <name type="scientific">Halocatena pleomorpha</name>
    <dbReference type="NCBI Taxonomy" id="1785090"/>
    <lineage>
        <taxon>Archaea</taxon>
        <taxon>Methanobacteriati</taxon>
        <taxon>Methanobacteriota</taxon>
        <taxon>Stenosarchaea group</taxon>
        <taxon>Halobacteria</taxon>
        <taxon>Halobacteriales</taxon>
        <taxon>Natronomonadaceae</taxon>
        <taxon>Halocatena</taxon>
    </lineage>
</organism>
<feature type="domain" description="Aminotransferase class I/classII large" evidence="4">
    <location>
        <begin position="50"/>
        <end position="332"/>
    </location>
</feature>
<dbReference type="Proteomes" id="UP000282322">
    <property type="component" value="Unassembled WGS sequence"/>
</dbReference>
<dbReference type="Gene3D" id="3.40.640.10">
    <property type="entry name" value="Type I PLP-dependent aspartate aminotransferase-like (Major domain)"/>
    <property type="match status" value="1"/>
</dbReference>
<dbReference type="OrthoDB" id="39225at2157"/>